<evidence type="ECO:0000259" key="5">
    <source>
        <dbReference type="PROSITE" id="PS50931"/>
    </source>
</evidence>
<dbReference type="EMBL" id="FRXO01000002">
    <property type="protein sequence ID" value="SHO62560.1"/>
    <property type="molecule type" value="Genomic_DNA"/>
</dbReference>
<keyword evidence="3" id="KW-0238">DNA-binding</keyword>
<dbReference type="OrthoDB" id="9793571at2"/>
<gene>
    <name evidence="6" type="ORF">SAMN02745172_01087</name>
</gene>
<keyword evidence="2" id="KW-0805">Transcription regulation</keyword>
<evidence type="ECO:0000313" key="6">
    <source>
        <dbReference type="EMBL" id="SHO62560.1"/>
    </source>
</evidence>
<dbReference type="InterPro" id="IPR036388">
    <property type="entry name" value="WH-like_DNA-bd_sf"/>
</dbReference>
<dbReference type="GO" id="GO:0006351">
    <property type="term" value="P:DNA-templated transcription"/>
    <property type="evidence" value="ECO:0007669"/>
    <property type="project" value="TreeGrafter"/>
</dbReference>
<evidence type="ECO:0000313" key="7">
    <source>
        <dbReference type="Proteomes" id="UP000186406"/>
    </source>
</evidence>
<dbReference type="STRING" id="1123029.SAMN02745172_01087"/>
<dbReference type="SUPFAM" id="SSF53850">
    <property type="entry name" value="Periplasmic binding protein-like II"/>
    <property type="match status" value="1"/>
</dbReference>
<dbReference type="InterPro" id="IPR000847">
    <property type="entry name" value="LysR_HTH_N"/>
</dbReference>
<dbReference type="FunFam" id="3.40.190.10:FF:000017">
    <property type="entry name" value="Glycine cleavage system transcriptional activator"/>
    <property type="match status" value="1"/>
</dbReference>
<dbReference type="InterPro" id="IPR005119">
    <property type="entry name" value="LysR_subst-bd"/>
</dbReference>
<dbReference type="NCBIfam" id="NF008352">
    <property type="entry name" value="PRK11139.1"/>
    <property type="match status" value="1"/>
</dbReference>
<dbReference type="Proteomes" id="UP000186406">
    <property type="component" value="Unassembled WGS sequence"/>
</dbReference>
<dbReference type="AlphaFoldDB" id="A0A1M7ZCG7"/>
<dbReference type="Pfam" id="PF03466">
    <property type="entry name" value="LysR_substrate"/>
    <property type="match status" value="1"/>
</dbReference>
<keyword evidence="4" id="KW-0804">Transcription</keyword>
<evidence type="ECO:0000256" key="4">
    <source>
        <dbReference type="ARBA" id="ARBA00023163"/>
    </source>
</evidence>
<dbReference type="Gene3D" id="3.40.190.10">
    <property type="entry name" value="Periplasmic binding protein-like II"/>
    <property type="match status" value="2"/>
</dbReference>
<feature type="domain" description="HTH lysR-type" evidence="5">
    <location>
        <begin position="7"/>
        <end position="64"/>
    </location>
</feature>
<dbReference type="PRINTS" id="PR00039">
    <property type="entry name" value="HTHLYSR"/>
</dbReference>
<comment type="similarity">
    <text evidence="1">Belongs to the LysR transcriptional regulatory family.</text>
</comment>
<dbReference type="GO" id="GO:0003700">
    <property type="term" value="F:DNA-binding transcription factor activity"/>
    <property type="evidence" value="ECO:0007669"/>
    <property type="project" value="InterPro"/>
</dbReference>
<dbReference type="GO" id="GO:0043565">
    <property type="term" value="F:sequence-specific DNA binding"/>
    <property type="evidence" value="ECO:0007669"/>
    <property type="project" value="TreeGrafter"/>
</dbReference>
<evidence type="ECO:0000256" key="3">
    <source>
        <dbReference type="ARBA" id="ARBA00023125"/>
    </source>
</evidence>
<dbReference type="SUPFAM" id="SSF46785">
    <property type="entry name" value="Winged helix' DNA-binding domain"/>
    <property type="match status" value="1"/>
</dbReference>
<keyword evidence="7" id="KW-1185">Reference proteome</keyword>
<dbReference type="InterPro" id="IPR058163">
    <property type="entry name" value="LysR-type_TF_proteobact-type"/>
</dbReference>
<organism evidence="6 7">
    <name type="scientific">Pseudoxanthobacter soli DSM 19599</name>
    <dbReference type="NCBI Taxonomy" id="1123029"/>
    <lineage>
        <taxon>Bacteria</taxon>
        <taxon>Pseudomonadati</taxon>
        <taxon>Pseudomonadota</taxon>
        <taxon>Alphaproteobacteria</taxon>
        <taxon>Hyphomicrobiales</taxon>
        <taxon>Segnochrobactraceae</taxon>
        <taxon>Pseudoxanthobacter</taxon>
    </lineage>
</organism>
<dbReference type="RefSeq" id="WP_073626382.1">
    <property type="nucleotide sequence ID" value="NZ_FRXO01000002.1"/>
</dbReference>
<sequence length="302" mass="33373">MSRVRLPSVGALTAFEAAARHGSFSRAATELNLTQGAISRQIRQIEDMTGVTLFERVRQRVVLTDAGRLYFNDVSRLLHELSEATHRVTAFAGGDGTLNLAVLPTFATRWLMPRMPEFLERHPGATINFTVRIAPFDLVAEPFDAVIHYGEPEWPGAICEPLMREEMVPVAGSGFRTRHGIAAPSDLAGLTLLHQSTRPTAWSDWFEAAGLPTANAWRGPRFEQFSMIAQAAAAGLGVALVPRFLVEEELEGGRLEILFDRPLFTDKAYFVVYLEQKAGSSLVRAFTRWIRAKANPVGIEPT</sequence>
<reference evidence="6 7" key="1">
    <citation type="submission" date="2016-12" db="EMBL/GenBank/DDBJ databases">
        <authorList>
            <person name="Song W.-J."/>
            <person name="Kurnit D.M."/>
        </authorList>
    </citation>
    <scope>NUCLEOTIDE SEQUENCE [LARGE SCALE GENOMIC DNA]</scope>
    <source>
        <strain evidence="6 7">DSM 19599</strain>
    </source>
</reference>
<evidence type="ECO:0000256" key="2">
    <source>
        <dbReference type="ARBA" id="ARBA00023015"/>
    </source>
</evidence>
<dbReference type="FunFam" id="1.10.10.10:FF:000001">
    <property type="entry name" value="LysR family transcriptional regulator"/>
    <property type="match status" value="1"/>
</dbReference>
<dbReference type="PANTHER" id="PTHR30537:SF26">
    <property type="entry name" value="GLYCINE CLEAVAGE SYSTEM TRANSCRIPTIONAL ACTIVATOR"/>
    <property type="match status" value="1"/>
</dbReference>
<dbReference type="PANTHER" id="PTHR30537">
    <property type="entry name" value="HTH-TYPE TRANSCRIPTIONAL REGULATOR"/>
    <property type="match status" value="1"/>
</dbReference>
<accession>A0A1M7ZCG7</accession>
<protein>
    <submittedName>
        <fullName evidence="6">LysR family transcriptional regulator, glycine cleavage system transcriptional activator</fullName>
    </submittedName>
</protein>
<dbReference type="PROSITE" id="PS50931">
    <property type="entry name" value="HTH_LYSR"/>
    <property type="match status" value="1"/>
</dbReference>
<name>A0A1M7ZCG7_9HYPH</name>
<dbReference type="Gene3D" id="1.10.10.10">
    <property type="entry name" value="Winged helix-like DNA-binding domain superfamily/Winged helix DNA-binding domain"/>
    <property type="match status" value="1"/>
</dbReference>
<proteinExistence type="inferred from homology"/>
<evidence type="ECO:0000256" key="1">
    <source>
        <dbReference type="ARBA" id="ARBA00009437"/>
    </source>
</evidence>
<dbReference type="Pfam" id="PF00126">
    <property type="entry name" value="HTH_1"/>
    <property type="match status" value="1"/>
</dbReference>
<dbReference type="InterPro" id="IPR036390">
    <property type="entry name" value="WH_DNA-bd_sf"/>
</dbReference>